<keyword evidence="2" id="KW-1185">Reference proteome</keyword>
<dbReference type="RefSeq" id="WP_189041020.1">
    <property type="nucleotide sequence ID" value="NZ_BMNB01000003.1"/>
</dbReference>
<name>A0A917TN42_9ACTN</name>
<reference evidence="1" key="1">
    <citation type="journal article" date="2014" name="Int. J. Syst. Evol. Microbiol.">
        <title>Complete genome sequence of Corynebacterium casei LMG S-19264T (=DSM 44701T), isolated from a smear-ripened cheese.</title>
        <authorList>
            <consortium name="US DOE Joint Genome Institute (JGI-PGF)"/>
            <person name="Walter F."/>
            <person name="Albersmeier A."/>
            <person name="Kalinowski J."/>
            <person name="Ruckert C."/>
        </authorList>
    </citation>
    <scope>NUCLEOTIDE SEQUENCE</scope>
    <source>
        <strain evidence="1">CGMCC 4.7312</strain>
    </source>
</reference>
<gene>
    <name evidence="1" type="ORF">GCM10011608_09730</name>
</gene>
<sequence>MTHELVTWLVGVLDRIEQQAPEVHAASCPAVDSSGMLYAVSLDACSCGWPQRIRTDIAAKRNILGLVVDSGPGWHDGYTEAYRDVVRLLAAPFAAEPGYRAEWGPQ</sequence>
<protein>
    <submittedName>
        <fullName evidence="1">Uncharacterized protein</fullName>
    </submittedName>
</protein>
<reference evidence="1" key="2">
    <citation type="submission" date="2020-09" db="EMBL/GenBank/DDBJ databases">
        <authorList>
            <person name="Sun Q."/>
            <person name="Zhou Y."/>
        </authorList>
    </citation>
    <scope>NUCLEOTIDE SEQUENCE</scope>
    <source>
        <strain evidence="1">CGMCC 4.7312</strain>
    </source>
</reference>
<dbReference type="Pfam" id="PF19730">
    <property type="entry name" value="DUF6221"/>
    <property type="match status" value="1"/>
</dbReference>
<dbReference type="AlphaFoldDB" id="A0A917TN42"/>
<dbReference type="EMBL" id="BMNB01000003">
    <property type="protein sequence ID" value="GGM26968.1"/>
    <property type="molecule type" value="Genomic_DNA"/>
</dbReference>
<comment type="caution">
    <text evidence="1">The sequence shown here is derived from an EMBL/GenBank/DDBJ whole genome shotgun (WGS) entry which is preliminary data.</text>
</comment>
<proteinExistence type="predicted"/>
<evidence type="ECO:0000313" key="1">
    <source>
        <dbReference type="EMBL" id="GGM26968.1"/>
    </source>
</evidence>
<organism evidence="1 2">
    <name type="scientific">Micromonospora sonchi</name>
    <dbReference type="NCBI Taxonomy" id="1763543"/>
    <lineage>
        <taxon>Bacteria</taxon>
        <taxon>Bacillati</taxon>
        <taxon>Actinomycetota</taxon>
        <taxon>Actinomycetes</taxon>
        <taxon>Micromonosporales</taxon>
        <taxon>Micromonosporaceae</taxon>
        <taxon>Micromonospora</taxon>
    </lineage>
</organism>
<accession>A0A917TN42</accession>
<evidence type="ECO:0000313" key="2">
    <source>
        <dbReference type="Proteomes" id="UP000608890"/>
    </source>
</evidence>
<dbReference type="Proteomes" id="UP000608890">
    <property type="component" value="Unassembled WGS sequence"/>
</dbReference>
<dbReference type="InterPro" id="IPR046193">
    <property type="entry name" value="DUF6221"/>
</dbReference>